<dbReference type="EMBL" id="JAKOGI010000239">
    <property type="protein sequence ID" value="KAJ8438846.1"/>
    <property type="molecule type" value="Genomic_DNA"/>
</dbReference>
<sequence>MGAGRKTETVVLQKKPPPQWNSNTNPYSARNLSKKDLAGVIFGCKHSTYKECMSKQLFGLPAPHFQYVKNVMQGMTLFLFNYSDRKLHGIFEAASAGQMKIDPRAWTLDDEEDTPFPAQVRVKVRMRCLPVTEDQFQPILVKNYRLHDPNFFWFELDASQNEKLISLLSASPVRSSVSSLHPPAKPATSCQLSFAQIVDQGNCSSRMTRLDLHSCTSTGNDTGKQKWEASMDQDAPVKNANGASSFQGKTWSSLFKPEPNSIPKEEHKNSEKSALEVHIPCRNHFNVLGDLSCSELSPDGEKEPFEVLTSKGIATEVGEQVFSSVPNSEFSDSDTVDAMPSLTEIFDQIALAADMLDDGEDTKKVVSDEYLSFVSHMEGASSLSGPHLDGQIELAEASLNAANYGHMTCRPCSEGSNYSAMSGIADLEENAAEDASVLTEANGGATCSPEGILSDMETSDVRTVVTKLVQTIGEMRSLQLIQSKKIQKLEEELVESNRKIEELRDHLGSSAMSLSFSPAHGKKTRFQGFQDSNQRILLVGGFDGFSWLPDLDFYIPSEDVKRSLEPMSSVRSYVSAVTLNYGLYVVDVKAPGITQFLWVVEVELYNLNSNQWVSCPSLNSRRGSLAGVCLSDKIFAIGGGNAAGCLSEVEMLDLNIGKWIFTCSMMQKRFAPAAAQMNGALYVVGGYDGREYLRSMERLDPRECTWTRLVNMTTRRGCHSVAVLNEKLYAVGGFDGYQMVPTVEVFEPRVGSWMTSEPLKRARGYMGTVTLGNNILVIGGTREEHEVLDTVECYSEGEGWQLTDLKSVGKRCFFSAVVV</sequence>
<accession>A0A9Q1K9J9</accession>
<dbReference type="SUPFAM" id="SSF117281">
    <property type="entry name" value="Kelch motif"/>
    <property type="match status" value="1"/>
</dbReference>
<feature type="domain" description="DCD" evidence="1">
    <location>
        <begin position="35"/>
        <end position="170"/>
    </location>
</feature>
<dbReference type="InterPro" id="IPR015915">
    <property type="entry name" value="Kelch-typ_b-propeller"/>
</dbReference>
<comment type="caution">
    <text evidence="2">The sequence shown here is derived from an EMBL/GenBank/DDBJ whole genome shotgun (WGS) entry which is preliminary data.</text>
</comment>
<evidence type="ECO:0000259" key="1">
    <source>
        <dbReference type="PROSITE" id="PS51222"/>
    </source>
</evidence>
<evidence type="ECO:0000313" key="3">
    <source>
        <dbReference type="Proteomes" id="UP001153076"/>
    </source>
</evidence>
<organism evidence="2 3">
    <name type="scientific">Carnegiea gigantea</name>
    <dbReference type="NCBI Taxonomy" id="171969"/>
    <lineage>
        <taxon>Eukaryota</taxon>
        <taxon>Viridiplantae</taxon>
        <taxon>Streptophyta</taxon>
        <taxon>Embryophyta</taxon>
        <taxon>Tracheophyta</taxon>
        <taxon>Spermatophyta</taxon>
        <taxon>Magnoliopsida</taxon>
        <taxon>eudicotyledons</taxon>
        <taxon>Gunneridae</taxon>
        <taxon>Pentapetalae</taxon>
        <taxon>Caryophyllales</taxon>
        <taxon>Cactineae</taxon>
        <taxon>Cactaceae</taxon>
        <taxon>Cactoideae</taxon>
        <taxon>Echinocereeae</taxon>
        <taxon>Carnegiea</taxon>
    </lineage>
</organism>
<dbReference type="Gene3D" id="2.120.10.80">
    <property type="entry name" value="Kelch-type beta propeller"/>
    <property type="match status" value="1"/>
</dbReference>
<name>A0A9Q1K9J9_9CARY</name>
<dbReference type="PROSITE" id="PS51222">
    <property type="entry name" value="DCD"/>
    <property type="match status" value="1"/>
</dbReference>
<dbReference type="PANTHER" id="PTHR46034:SF23">
    <property type="entry name" value="DCD (DEVELOPMENT AND CELL DEATH) DOMAIN PROTEIN"/>
    <property type="match status" value="1"/>
</dbReference>
<dbReference type="SMART" id="SM00612">
    <property type="entry name" value="Kelch"/>
    <property type="match status" value="5"/>
</dbReference>
<dbReference type="GO" id="GO:0034976">
    <property type="term" value="P:response to endoplasmic reticulum stress"/>
    <property type="evidence" value="ECO:0007669"/>
    <property type="project" value="InterPro"/>
</dbReference>
<dbReference type="Pfam" id="PF24681">
    <property type="entry name" value="Kelch_KLHDC2_KLHL20_DRC7"/>
    <property type="match status" value="1"/>
</dbReference>
<dbReference type="InterPro" id="IPR044832">
    <property type="entry name" value="NRP-like"/>
</dbReference>
<dbReference type="SMART" id="SM00767">
    <property type="entry name" value="DCD"/>
    <property type="match status" value="1"/>
</dbReference>
<protein>
    <recommendedName>
        <fullName evidence="1">DCD domain-containing protein</fullName>
    </recommendedName>
</protein>
<dbReference type="PANTHER" id="PTHR46034">
    <property type="match status" value="1"/>
</dbReference>
<dbReference type="AlphaFoldDB" id="A0A9Q1K9J9"/>
<dbReference type="InterPro" id="IPR006652">
    <property type="entry name" value="Kelch_1"/>
</dbReference>
<evidence type="ECO:0000313" key="2">
    <source>
        <dbReference type="EMBL" id="KAJ8438846.1"/>
    </source>
</evidence>
<reference evidence="2" key="1">
    <citation type="submission" date="2022-04" db="EMBL/GenBank/DDBJ databases">
        <title>Carnegiea gigantea Genome sequencing and assembly v2.</title>
        <authorList>
            <person name="Copetti D."/>
            <person name="Sanderson M.J."/>
            <person name="Burquez A."/>
            <person name="Wojciechowski M.F."/>
        </authorList>
    </citation>
    <scope>NUCLEOTIDE SEQUENCE</scope>
    <source>
        <strain evidence="2">SGP5-SGP5p</strain>
        <tissue evidence="2">Aerial part</tissue>
    </source>
</reference>
<dbReference type="InterPro" id="IPR013989">
    <property type="entry name" value="Dev_and_cell_death_domain"/>
</dbReference>
<dbReference type="OrthoDB" id="45365at2759"/>
<dbReference type="Proteomes" id="UP001153076">
    <property type="component" value="Unassembled WGS sequence"/>
</dbReference>
<gene>
    <name evidence="2" type="ORF">Cgig2_023038</name>
</gene>
<keyword evidence="3" id="KW-1185">Reference proteome</keyword>
<dbReference type="Pfam" id="PF10539">
    <property type="entry name" value="Dev_Cell_Death"/>
    <property type="match status" value="1"/>
</dbReference>
<proteinExistence type="predicted"/>